<dbReference type="WBParaSite" id="sdigi.contig76.g3719.t1">
    <property type="protein sequence ID" value="sdigi.contig76.g3719.t1"/>
    <property type="gene ID" value="sdigi.contig76.g3719"/>
</dbReference>
<feature type="compositionally biased region" description="Basic and acidic residues" evidence="1">
    <location>
        <begin position="167"/>
        <end position="184"/>
    </location>
</feature>
<keyword evidence="2" id="KW-1185">Reference proteome</keyword>
<proteinExistence type="predicted"/>
<organism evidence="2 3">
    <name type="scientific">Setaria digitata</name>
    <dbReference type="NCBI Taxonomy" id="48799"/>
    <lineage>
        <taxon>Eukaryota</taxon>
        <taxon>Metazoa</taxon>
        <taxon>Ecdysozoa</taxon>
        <taxon>Nematoda</taxon>
        <taxon>Chromadorea</taxon>
        <taxon>Rhabditida</taxon>
        <taxon>Spirurina</taxon>
        <taxon>Spiruromorpha</taxon>
        <taxon>Filarioidea</taxon>
        <taxon>Setariidae</taxon>
        <taxon>Setaria</taxon>
    </lineage>
</organism>
<evidence type="ECO:0000313" key="3">
    <source>
        <dbReference type="WBParaSite" id="sdigi.contig76.g3719.t1"/>
    </source>
</evidence>
<dbReference type="AlphaFoldDB" id="A0A915Q1R2"/>
<reference evidence="3" key="1">
    <citation type="submission" date="2022-11" db="UniProtKB">
        <authorList>
            <consortium name="WormBaseParasite"/>
        </authorList>
    </citation>
    <scope>IDENTIFICATION</scope>
</reference>
<feature type="region of interest" description="Disordered" evidence="1">
    <location>
        <begin position="207"/>
        <end position="228"/>
    </location>
</feature>
<protein>
    <submittedName>
        <fullName evidence="3">Uncharacterized protein</fullName>
    </submittedName>
</protein>
<sequence>MSKKRSNVVINNRSVDGTSEAINIYLPPSEVYEYKVSVMALCAGRLPFPKLVIRSSMFDSTALDEITWLSIPDTIFILVTSSKDVKCSDDFWLDFDSDALLLLLTTAYDDDVDDAISVFSRGRFLLFAVAQRRMEGSSTLHSLLKRTLANRCDCLRPSHKLTIGLERKGGVAERSRPNNTEGRKTLGATPPTSITITTTITTITPISSAAPAPAAPPPRPPSASASASAVAVAVAPVSVSLSVSVSAPSLSLASPSVQS</sequence>
<accession>A0A915Q1R2</accession>
<evidence type="ECO:0000256" key="1">
    <source>
        <dbReference type="SAM" id="MobiDB-lite"/>
    </source>
</evidence>
<evidence type="ECO:0000313" key="2">
    <source>
        <dbReference type="Proteomes" id="UP000887581"/>
    </source>
</evidence>
<name>A0A915Q1R2_9BILA</name>
<feature type="region of interest" description="Disordered" evidence="1">
    <location>
        <begin position="167"/>
        <end position="191"/>
    </location>
</feature>
<dbReference type="Proteomes" id="UP000887581">
    <property type="component" value="Unplaced"/>
</dbReference>